<dbReference type="Proteomes" id="UP000034588">
    <property type="component" value="Unassembled WGS sequence"/>
</dbReference>
<protein>
    <submittedName>
        <fullName evidence="1">Uncharacterized protein</fullName>
    </submittedName>
</protein>
<evidence type="ECO:0000313" key="2">
    <source>
        <dbReference type="Proteomes" id="UP000034588"/>
    </source>
</evidence>
<sequence>MAIDILATPQATTEKRTHFIDFTLDLPAGVSVSSAVAGTVTFPTSGTAALSVGAIAANVVPLTVTNPAPAGDYLVSVTATLSDTETIVAYLRIPAVWKTVRAGMDYLIAALRGMTDAGYDDFRVAGAPYWSDKHLQDFLDKYRDDFIEEELFPVQQYRNGTVYYQDYRSQYGNLEGIASGTAVFKLDNSGGTNMPGTMWTADYPRGMISFVNDTLGSSMMLTGRSYDLNAAAAEVWRYKLANAAKMYTFSAGGQSFQRREFTENCRYMAEYYEGLAAPTIVSLYRGDSIP</sequence>
<dbReference type="AlphaFoldDB" id="A0A0G1VXS4"/>
<organism evidence="1 2">
    <name type="scientific">Candidatus Gottesmanbacteria bacterium GW2011_GWB1_49_7</name>
    <dbReference type="NCBI Taxonomy" id="1618448"/>
    <lineage>
        <taxon>Bacteria</taxon>
        <taxon>Candidatus Gottesmaniibacteriota</taxon>
    </lineage>
</organism>
<accession>A0A0G1VXS4</accession>
<proteinExistence type="predicted"/>
<evidence type="ECO:0000313" key="1">
    <source>
        <dbReference type="EMBL" id="KKW11256.1"/>
    </source>
</evidence>
<name>A0A0G1VXS4_9BACT</name>
<gene>
    <name evidence="1" type="ORF">UY48_C0022G0004</name>
</gene>
<comment type="caution">
    <text evidence="1">The sequence shown here is derived from an EMBL/GenBank/DDBJ whole genome shotgun (WGS) entry which is preliminary data.</text>
</comment>
<reference evidence="1 2" key="1">
    <citation type="journal article" date="2015" name="Nature">
        <title>rRNA introns, odd ribosomes, and small enigmatic genomes across a large radiation of phyla.</title>
        <authorList>
            <person name="Brown C.T."/>
            <person name="Hug L.A."/>
            <person name="Thomas B.C."/>
            <person name="Sharon I."/>
            <person name="Castelle C.J."/>
            <person name="Singh A."/>
            <person name="Wilkins M.J."/>
            <person name="Williams K.H."/>
            <person name="Banfield J.F."/>
        </authorList>
    </citation>
    <scope>NUCLEOTIDE SEQUENCE [LARGE SCALE GENOMIC DNA]</scope>
</reference>
<dbReference type="EMBL" id="LCQD01000022">
    <property type="protein sequence ID" value="KKW11256.1"/>
    <property type="molecule type" value="Genomic_DNA"/>
</dbReference>